<keyword evidence="1" id="KW-0472">Membrane</keyword>
<dbReference type="RefSeq" id="WP_078320322.1">
    <property type="nucleotide sequence ID" value="NZ_FXTS01000007.1"/>
</dbReference>
<keyword evidence="1" id="KW-0812">Transmembrane</keyword>
<evidence type="ECO:0000313" key="2">
    <source>
        <dbReference type="EMBL" id="OOV86503.1"/>
    </source>
</evidence>
<keyword evidence="3" id="KW-1185">Reference proteome</keyword>
<feature type="transmembrane region" description="Helical" evidence="1">
    <location>
        <begin position="50"/>
        <end position="69"/>
    </location>
</feature>
<name>A0A1T1H9I6_OCELI</name>
<evidence type="ECO:0000256" key="1">
    <source>
        <dbReference type="SAM" id="Phobius"/>
    </source>
</evidence>
<sequence length="76" mass="8910">MNTSSWQLFQLVMKDTDLLMLFLHAAMIIKNRVDINAPKVVIQIYFGAKYGWRIYLIAFLYFFGARVLYLGDKKEG</sequence>
<dbReference type="AlphaFoldDB" id="A0A1T1H9I6"/>
<evidence type="ECO:0000313" key="3">
    <source>
        <dbReference type="Proteomes" id="UP000190064"/>
    </source>
</evidence>
<dbReference type="EMBL" id="MTSD02000006">
    <property type="protein sequence ID" value="OOV86503.1"/>
    <property type="molecule type" value="Genomic_DNA"/>
</dbReference>
<accession>A0A1T1H9I6</accession>
<comment type="caution">
    <text evidence="2">The sequence shown here is derived from an EMBL/GenBank/DDBJ whole genome shotgun (WGS) entry which is preliminary data.</text>
</comment>
<reference evidence="2" key="1">
    <citation type="submission" date="2017-02" db="EMBL/GenBank/DDBJ databases">
        <title>Draft Genome Sequence of the Salt Water Bacterium Oceanospirillum linum ATCC 11336.</title>
        <authorList>
            <person name="Trachtenberg A.M."/>
            <person name="Carney J.G."/>
            <person name="Linnane J.D."/>
            <person name="Rheaume B.A."/>
            <person name="Pitts N.L."/>
            <person name="Mykles D.L."/>
            <person name="Maclea K.S."/>
        </authorList>
    </citation>
    <scope>NUCLEOTIDE SEQUENCE [LARGE SCALE GENOMIC DNA]</scope>
    <source>
        <strain evidence="2">ATCC 11336</strain>
    </source>
</reference>
<proteinExistence type="predicted"/>
<dbReference type="Proteomes" id="UP000190064">
    <property type="component" value="Unassembled WGS sequence"/>
</dbReference>
<keyword evidence="1" id="KW-1133">Transmembrane helix</keyword>
<protein>
    <submittedName>
        <fullName evidence="2">Uncharacterized protein</fullName>
    </submittedName>
</protein>
<gene>
    <name evidence="2" type="ORF">BTA35_0213455</name>
</gene>
<organism evidence="2 3">
    <name type="scientific">Oceanospirillum linum</name>
    <dbReference type="NCBI Taxonomy" id="966"/>
    <lineage>
        <taxon>Bacteria</taxon>
        <taxon>Pseudomonadati</taxon>
        <taxon>Pseudomonadota</taxon>
        <taxon>Gammaproteobacteria</taxon>
        <taxon>Oceanospirillales</taxon>
        <taxon>Oceanospirillaceae</taxon>
        <taxon>Oceanospirillum</taxon>
    </lineage>
</organism>